<name>A0ABS1LJ95_9MICO</name>
<evidence type="ECO:0000313" key="1">
    <source>
        <dbReference type="EMBL" id="MBL0886198.1"/>
    </source>
</evidence>
<keyword evidence="2" id="KW-1185">Reference proteome</keyword>
<gene>
    <name evidence="1" type="ORF">HGK34_07930</name>
</gene>
<comment type="caution">
    <text evidence="1">The sequence shown here is derived from an EMBL/GenBank/DDBJ whole genome shotgun (WGS) entry which is preliminary data.</text>
</comment>
<dbReference type="EMBL" id="JABBYC010000009">
    <property type="protein sequence ID" value="MBL0886198.1"/>
    <property type="molecule type" value="Genomic_DNA"/>
</dbReference>
<proteinExistence type="predicted"/>
<dbReference type="RefSeq" id="WP_201846036.1">
    <property type="nucleotide sequence ID" value="NZ_JABBYC010000009.1"/>
</dbReference>
<accession>A0ABS1LJ95</accession>
<reference evidence="1 2" key="1">
    <citation type="journal article" date="2021" name="Arch. Microbiol.">
        <title>Myceligenerans indicum sp. nov., an actinobacterium isolated from mangrove sediment of Sundarbans, India.</title>
        <authorList>
            <person name="Asha K."/>
            <person name="Bhadury P."/>
        </authorList>
    </citation>
    <scope>NUCLEOTIDE SEQUENCE [LARGE SCALE GENOMIC DNA]</scope>
    <source>
        <strain evidence="1 2">I2</strain>
    </source>
</reference>
<organism evidence="1 2">
    <name type="scientific">Myceligenerans indicum</name>
    <dbReference type="NCBI Taxonomy" id="2593663"/>
    <lineage>
        <taxon>Bacteria</taxon>
        <taxon>Bacillati</taxon>
        <taxon>Actinomycetota</taxon>
        <taxon>Actinomycetes</taxon>
        <taxon>Micrococcales</taxon>
        <taxon>Promicromonosporaceae</taxon>
        <taxon>Myceligenerans</taxon>
    </lineage>
</organism>
<sequence>MTLTAATANLVRQVRGLAGELHPRLYPVSVRVRLAGTGPALALCEVWTGDGDAMWVHRCDLPAAVGRTMLDLESALIEAGYVFSLTDQRRPKWRYDANGYGTYTLDITRPIPL</sequence>
<protein>
    <submittedName>
        <fullName evidence="1">Uncharacterized protein</fullName>
    </submittedName>
</protein>
<evidence type="ECO:0000313" key="2">
    <source>
        <dbReference type="Proteomes" id="UP000675409"/>
    </source>
</evidence>
<dbReference type="Proteomes" id="UP000675409">
    <property type="component" value="Unassembled WGS sequence"/>
</dbReference>